<evidence type="ECO:0000256" key="3">
    <source>
        <dbReference type="ARBA" id="ARBA00022842"/>
    </source>
</evidence>
<dbReference type="GO" id="GO:0009231">
    <property type="term" value="P:riboflavin biosynthetic process"/>
    <property type="evidence" value="ECO:0007669"/>
    <property type="project" value="TreeGrafter"/>
</dbReference>
<proteinExistence type="predicted"/>
<evidence type="ECO:0000256" key="2">
    <source>
        <dbReference type="ARBA" id="ARBA00022801"/>
    </source>
</evidence>
<sequence length="237" mass="26194">MTPESIPLIKAITLDLDDTLWPIAPAIYRAELALHAWLTVQAPKTAQAFDVAALRAKRDEVALKRPDIAHDFTQVRHESLRLALLESGDDPALSREAFEVFFAARHELELYPEVEDAIRRLASRYPLMALSNGNADIARTMLGPWFRGAISARAFGVGKPDARIFHEACRRLSLEPVQVLHVGDDLELDVLGARNAGLHTFWLRREGCEPMDDARSAGLATVSCLRTLADRLGIPAG</sequence>
<dbReference type="PANTHER" id="PTHR46470">
    <property type="entry name" value="N-ACYLNEURAMINATE-9-PHOSPHATASE"/>
    <property type="match status" value="1"/>
</dbReference>
<dbReference type="SFLD" id="SFLDS00003">
    <property type="entry name" value="Haloacid_Dehalogenase"/>
    <property type="match status" value="1"/>
</dbReference>
<dbReference type="InterPro" id="IPR036412">
    <property type="entry name" value="HAD-like_sf"/>
</dbReference>
<keyword evidence="2 4" id="KW-0378">Hydrolase</keyword>
<keyword evidence="5" id="KW-1185">Reference proteome</keyword>
<dbReference type="SUPFAM" id="SSF56784">
    <property type="entry name" value="HAD-like"/>
    <property type="match status" value="1"/>
</dbReference>
<reference evidence="4 5" key="1">
    <citation type="submission" date="2018-08" db="EMBL/GenBank/DDBJ databases">
        <authorList>
            <person name="Khan S.A."/>
            <person name="Jeon C.O."/>
            <person name="Chun B.H."/>
            <person name="Jeong S.E."/>
        </authorList>
    </citation>
    <scope>NUCLEOTIDE SEQUENCE [LARGE SCALE GENOMIC DNA]</scope>
    <source>
        <strain evidence="4 5">S-16</strain>
    </source>
</reference>
<name>A0A3N7HJ94_9BURK</name>
<reference evidence="4 5" key="2">
    <citation type="submission" date="2018-12" db="EMBL/GenBank/DDBJ databases">
        <title>Rhizobacter gummiphilus sp. nov., a rubber-degrading bacterium isolated from the soil of a botanical garden in Japan.</title>
        <authorList>
            <person name="Shunsuke S.S."/>
        </authorList>
    </citation>
    <scope>NUCLEOTIDE SEQUENCE [LARGE SCALE GENOMIC DNA]</scope>
    <source>
        <strain evidence="4 5">S-16</strain>
    </source>
</reference>
<dbReference type="Gene3D" id="3.40.50.1000">
    <property type="entry name" value="HAD superfamily/HAD-like"/>
    <property type="match status" value="1"/>
</dbReference>
<dbReference type="Gene3D" id="1.20.120.1600">
    <property type="match status" value="1"/>
</dbReference>
<dbReference type="OrthoDB" id="367448at2"/>
<dbReference type="SFLD" id="SFLDG01129">
    <property type="entry name" value="C1.5:_HAD__Beta-PGM__Phosphata"/>
    <property type="match status" value="1"/>
</dbReference>
<gene>
    <name evidence="4" type="ORF">DZC73_24230</name>
</gene>
<dbReference type="RefSeq" id="WP_124542964.1">
    <property type="nucleotide sequence ID" value="NZ_QUSW01000008.1"/>
</dbReference>
<protein>
    <submittedName>
        <fullName evidence="4">HAD family hydrolase</fullName>
    </submittedName>
</protein>
<keyword evidence="3" id="KW-0460">Magnesium</keyword>
<dbReference type="AlphaFoldDB" id="A0A3N7HJ94"/>
<dbReference type="NCBIfam" id="TIGR01509">
    <property type="entry name" value="HAD-SF-IA-v3"/>
    <property type="match status" value="1"/>
</dbReference>
<comment type="caution">
    <text evidence="4">The sequence shown here is derived from an EMBL/GenBank/DDBJ whole genome shotgun (WGS) entry which is preliminary data.</text>
</comment>
<dbReference type="Proteomes" id="UP000267464">
    <property type="component" value="Unassembled WGS sequence"/>
</dbReference>
<dbReference type="PANTHER" id="PTHR46470:SF4">
    <property type="entry name" value="5-AMINO-6-(5-PHOSPHO-D-RIBITYLAMINO)URACIL PHOSPHATASE YIGB"/>
    <property type="match status" value="1"/>
</dbReference>
<evidence type="ECO:0000256" key="1">
    <source>
        <dbReference type="ARBA" id="ARBA00001946"/>
    </source>
</evidence>
<dbReference type="Pfam" id="PF00702">
    <property type="entry name" value="Hydrolase"/>
    <property type="match status" value="1"/>
</dbReference>
<comment type="cofactor">
    <cofactor evidence="1">
        <name>Mg(2+)</name>
        <dbReference type="ChEBI" id="CHEBI:18420"/>
    </cofactor>
</comment>
<dbReference type="InterPro" id="IPR051400">
    <property type="entry name" value="HAD-like_hydrolase"/>
</dbReference>
<evidence type="ECO:0000313" key="5">
    <source>
        <dbReference type="Proteomes" id="UP000267464"/>
    </source>
</evidence>
<dbReference type="InterPro" id="IPR006439">
    <property type="entry name" value="HAD-SF_hydro_IA"/>
</dbReference>
<dbReference type="InterPro" id="IPR023214">
    <property type="entry name" value="HAD_sf"/>
</dbReference>
<dbReference type="GO" id="GO:0016787">
    <property type="term" value="F:hydrolase activity"/>
    <property type="evidence" value="ECO:0007669"/>
    <property type="project" value="UniProtKB-KW"/>
</dbReference>
<organism evidence="4 5">
    <name type="scientific">Piscinibacter terrae</name>
    <dbReference type="NCBI Taxonomy" id="2496871"/>
    <lineage>
        <taxon>Bacteria</taxon>
        <taxon>Pseudomonadati</taxon>
        <taxon>Pseudomonadota</taxon>
        <taxon>Betaproteobacteria</taxon>
        <taxon>Burkholderiales</taxon>
        <taxon>Sphaerotilaceae</taxon>
        <taxon>Piscinibacter</taxon>
    </lineage>
</organism>
<dbReference type="NCBIfam" id="TIGR01549">
    <property type="entry name" value="HAD-SF-IA-v1"/>
    <property type="match status" value="1"/>
</dbReference>
<evidence type="ECO:0000313" key="4">
    <source>
        <dbReference type="EMBL" id="RQP22118.1"/>
    </source>
</evidence>
<dbReference type="EMBL" id="QUSW01000008">
    <property type="protein sequence ID" value="RQP22118.1"/>
    <property type="molecule type" value="Genomic_DNA"/>
</dbReference>
<accession>A0A3N7HJ94</accession>
<dbReference type="PRINTS" id="PR00413">
    <property type="entry name" value="HADHALOGNASE"/>
</dbReference>